<keyword evidence="2" id="KW-1185">Reference proteome</keyword>
<gene>
    <name evidence="1" type="ORF">BpHYR1_040221</name>
</gene>
<protein>
    <submittedName>
        <fullName evidence="1">Uncharacterized protein</fullName>
    </submittedName>
</protein>
<reference evidence="1 2" key="1">
    <citation type="journal article" date="2018" name="Sci. Rep.">
        <title>Genomic signatures of local adaptation to the degree of environmental predictability in rotifers.</title>
        <authorList>
            <person name="Franch-Gras L."/>
            <person name="Hahn C."/>
            <person name="Garcia-Roger E.M."/>
            <person name="Carmona M.J."/>
            <person name="Serra M."/>
            <person name="Gomez A."/>
        </authorList>
    </citation>
    <scope>NUCLEOTIDE SEQUENCE [LARGE SCALE GENOMIC DNA]</scope>
    <source>
        <strain evidence="1">HYR1</strain>
    </source>
</reference>
<evidence type="ECO:0000313" key="1">
    <source>
        <dbReference type="EMBL" id="RNA29606.1"/>
    </source>
</evidence>
<comment type="caution">
    <text evidence="1">The sequence shown here is derived from an EMBL/GenBank/DDBJ whole genome shotgun (WGS) entry which is preliminary data.</text>
</comment>
<evidence type="ECO:0000313" key="2">
    <source>
        <dbReference type="Proteomes" id="UP000276133"/>
    </source>
</evidence>
<organism evidence="1 2">
    <name type="scientific">Brachionus plicatilis</name>
    <name type="common">Marine rotifer</name>
    <name type="synonym">Brachionus muelleri</name>
    <dbReference type="NCBI Taxonomy" id="10195"/>
    <lineage>
        <taxon>Eukaryota</taxon>
        <taxon>Metazoa</taxon>
        <taxon>Spiralia</taxon>
        <taxon>Gnathifera</taxon>
        <taxon>Rotifera</taxon>
        <taxon>Eurotatoria</taxon>
        <taxon>Monogononta</taxon>
        <taxon>Pseudotrocha</taxon>
        <taxon>Ploima</taxon>
        <taxon>Brachionidae</taxon>
        <taxon>Brachionus</taxon>
    </lineage>
</organism>
<dbReference type="Proteomes" id="UP000276133">
    <property type="component" value="Unassembled WGS sequence"/>
</dbReference>
<proteinExistence type="predicted"/>
<dbReference type="EMBL" id="REGN01002187">
    <property type="protein sequence ID" value="RNA29606.1"/>
    <property type="molecule type" value="Genomic_DNA"/>
</dbReference>
<accession>A0A3M7S1E1</accession>
<name>A0A3M7S1E1_BRAPC</name>
<dbReference type="AlphaFoldDB" id="A0A3M7S1E1"/>
<sequence length="68" mass="8336">MINFMPRYSMKKKLYELNKKNTKWKAIFSKDIIITIKNNKIKYYINSDPKYSAKIRLVDRFNLLKPNY</sequence>